<evidence type="ECO:0000313" key="8">
    <source>
        <dbReference type="Proteomes" id="UP001283341"/>
    </source>
</evidence>
<evidence type="ECO:0000256" key="4">
    <source>
        <dbReference type="ARBA" id="ARBA00023163"/>
    </source>
</evidence>
<evidence type="ECO:0000256" key="1">
    <source>
        <dbReference type="ARBA" id="ARBA00004123"/>
    </source>
</evidence>
<comment type="subcellular location">
    <subcellularLocation>
        <location evidence="1">Nucleus</location>
    </subcellularLocation>
</comment>
<comment type="caution">
    <text evidence="7">The sequence shown here is derived from an EMBL/GenBank/DDBJ whole genome shotgun (WGS) entry which is preliminary data.</text>
</comment>
<organism evidence="7 8">
    <name type="scientific">Apodospora peruviana</name>
    <dbReference type="NCBI Taxonomy" id="516989"/>
    <lineage>
        <taxon>Eukaryota</taxon>
        <taxon>Fungi</taxon>
        <taxon>Dikarya</taxon>
        <taxon>Ascomycota</taxon>
        <taxon>Pezizomycotina</taxon>
        <taxon>Sordariomycetes</taxon>
        <taxon>Sordariomycetidae</taxon>
        <taxon>Sordariales</taxon>
        <taxon>Lasiosphaeriaceae</taxon>
        <taxon>Apodospora</taxon>
    </lineage>
</organism>
<keyword evidence="2" id="KW-0805">Transcription regulation</keyword>
<keyword evidence="4" id="KW-0804">Transcription</keyword>
<feature type="compositionally biased region" description="Low complexity" evidence="6">
    <location>
        <begin position="117"/>
        <end position="132"/>
    </location>
</feature>
<dbReference type="InterPro" id="IPR036864">
    <property type="entry name" value="Zn2-C6_fun-type_DNA-bd_sf"/>
</dbReference>
<dbReference type="InterPro" id="IPR051089">
    <property type="entry name" value="prtT"/>
</dbReference>
<feature type="region of interest" description="Disordered" evidence="6">
    <location>
        <begin position="117"/>
        <end position="145"/>
    </location>
</feature>
<dbReference type="EMBL" id="JAUEDM010000003">
    <property type="protein sequence ID" value="KAK3322914.1"/>
    <property type="molecule type" value="Genomic_DNA"/>
</dbReference>
<gene>
    <name evidence="7" type="ORF">B0H66DRAFT_555490</name>
</gene>
<evidence type="ECO:0000256" key="5">
    <source>
        <dbReference type="ARBA" id="ARBA00023242"/>
    </source>
</evidence>
<dbReference type="GO" id="GO:0008270">
    <property type="term" value="F:zinc ion binding"/>
    <property type="evidence" value="ECO:0007669"/>
    <property type="project" value="InterPro"/>
</dbReference>
<keyword evidence="8" id="KW-1185">Reference proteome</keyword>
<dbReference type="GO" id="GO:0005634">
    <property type="term" value="C:nucleus"/>
    <property type="evidence" value="ECO:0007669"/>
    <property type="project" value="UniProtKB-SubCell"/>
</dbReference>
<dbReference type="GO" id="GO:0000976">
    <property type="term" value="F:transcription cis-regulatory region binding"/>
    <property type="evidence" value="ECO:0007669"/>
    <property type="project" value="TreeGrafter"/>
</dbReference>
<protein>
    <recommendedName>
        <fullName evidence="9">Zn(2)-C6 fungal-type domain-containing protein</fullName>
    </recommendedName>
</protein>
<keyword evidence="3" id="KW-0238">DNA-binding</keyword>
<keyword evidence="5" id="KW-0539">Nucleus</keyword>
<dbReference type="Proteomes" id="UP001283341">
    <property type="component" value="Unassembled WGS sequence"/>
</dbReference>
<dbReference type="GO" id="GO:0000981">
    <property type="term" value="F:DNA-binding transcription factor activity, RNA polymerase II-specific"/>
    <property type="evidence" value="ECO:0007669"/>
    <property type="project" value="InterPro"/>
</dbReference>
<dbReference type="SUPFAM" id="SSF57701">
    <property type="entry name" value="Zn2/Cys6 DNA-binding domain"/>
    <property type="match status" value="1"/>
</dbReference>
<dbReference type="InterPro" id="IPR001138">
    <property type="entry name" value="Zn2Cys6_DnaBD"/>
</dbReference>
<sequence>MSVNPPFSIIPAGQDPTKRACFKCAKSKLRCTWPDDMQQQTTRRLGQSDHPICKRCKQRGFPCWVAEAGKRGPQVGHRAGKNKIEKLEKKVDDILSLLKTTTPNSAQASAQLGIEGVSDSTTWGGSSSPTSSQQPINELSALQPPNNCPLDHDAADKILHNYRTNYSPRFPFVQIPSTTSVFQLVLQRPFLFKVIAHVVAPPKNSSRAAFHQWFLSCLMDKMTREQDKTLELLQAILIFIAWGDYYLCGDSRGSEILLLAMSLVSDLGLDEPPDSMAYGSPSDTLSMTPPRRADHTLPEQRAVLGCFYITSAFYPVLRRRAALPFTKYMSKCCEHLAQTTRDGDPSDAYLVGLVRMQLLATQGSEALLPRAVVGGGKLSLFNEVAYMTMTSVQADAKRINDTLPKSVTDDALLWTVNYHATVVRTLSAAIDMPATETETGGRRIEVLCRCLQTCLEVVEAFVAIPAADVAFCPVTTSCSLALALLTLRRLLLFGDRDWDALVARQNLDFPGLLSRLGQHFEEAYLIDRERQTREEGLGIGSSSLFGAADDGANNDAMTSPTAAGQPRDDETGQGVSANQDDADDGSFGTGVYGYWKKVKWLRSWYISEVSLGLVPTMTGGAMAAAASPISGGQINENHELAMDMLCTTLKLGQTWFPLRLHLGAGA</sequence>
<dbReference type="CDD" id="cd12148">
    <property type="entry name" value="fungal_TF_MHR"/>
    <property type="match status" value="1"/>
</dbReference>
<proteinExistence type="predicted"/>
<evidence type="ECO:0000256" key="3">
    <source>
        <dbReference type="ARBA" id="ARBA00023125"/>
    </source>
</evidence>
<dbReference type="PANTHER" id="PTHR31845">
    <property type="entry name" value="FINGER DOMAIN PROTEIN, PUTATIVE-RELATED"/>
    <property type="match status" value="1"/>
</dbReference>
<dbReference type="AlphaFoldDB" id="A0AAE0ID48"/>
<dbReference type="Gene3D" id="4.10.240.10">
    <property type="entry name" value="Zn(2)-C6 fungal-type DNA-binding domain"/>
    <property type="match status" value="1"/>
</dbReference>
<dbReference type="CDD" id="cd00067">
    <property type="entry name" value="GAL4"/>
    <property type="match status" value="1"/>
</dbReference>
<feature type="region of interest" description="Disordered" evidence="6">
    <location>
        <begin position="555"/>
        <end position="582"/>
    </location>
</feature>
<evidence type="ECO:0000256" key="6">
    <source>
        <dbReference type="SAM" id="MobiDB-lite"/>
    </source>
</evidence>
<reference evidence="7" key="2">
    <citation type="submission" date="2023-06" db="EMBL/GenBank/DDBJ databases">
        <authorList>
            <consortium name="Lawrence Berkeley National Laboratory"/>
            <person name="Haridas S."/>
            <person name="Hensen N."/>
            <person name="Bonometti L."/>
            <person name="Westerberg I."/>
            <person name="Brannstrom I.O."/>
            <person name="Guillou S."/>
            <person name="Cros-Aarteil S."/>
            <person name="Calhoun S."/>
            <person name="Kuo A."/>
            <person name="Mondo S."/>
            <person name="Pangilinan J."/>
            <person name="Riley R."/>
            <person name="Labutti K."/>
            <person name="Andreopoulos B."/>
            <person name="Lipzen A."/>
            <person name="Chen C."/>
            <person name="Yanf M."/>
            <person name="Daum C."/>
            <person name="Ng V."/>
            <person name="Clum A."/>
            <person name="Steindorff A."/>
            <person name="Ohm R."/>
            <person name="Martin F."/>
            <person name="Silar P."/>
            <person name="Natvig D."/>
            <person name="Lalanne C."/>
            <person name="Gautier V."/>
            <person name="Ament-Velasquez S.L."/>
            <person name="Kruys A."/>
            <person name="Hutchinson M.I."/>
            <person name="Powell A.J."/>
            <person name="Barry K."/>
            <person name="Miller A.N."/>
            <person name="Grigoriev I.V."/>
            <person name="Debuchy R."/>
            <person name="Gladieux P."/>
            <person name="Thoren M.H."/>
            <person name="Johannesson H."/>
        </authorList>
    </citation>
    <scope>NUCLEOTIDE SEQUENCE</scope>
    <source>
        <strain evidence="7">CBS 118394</strain>
    </source>
</reference>
<evidence type="ECO:0008006" key="9">
    <source>
        <dbReference type="Google" id="ProtNLM"/>
    </source>
</evidence>
<accession>A0AAE0ID48</accession>
<evidence type="ECO:0000313" key="7">
    <source>
        <dbReference type="EMBL" id="KAK3322914.1"/>
    </source>
</evidence>
<name>A0AAE0ID48_9PEZI</name>
<reference evidence="7" key="1">
    <citation type="journal article" date="2023" name="Mol. Phylogenet. Evol.">
        <title>Genome-scale phylogeny and comparative genomics of the fungal order Sordariales.</title>
        <authorList>
            <person name="Hensen N."/>
            <person name="Bonometti L."/>
            <person name="Westerberg I."/>
            <person name="Brannstrom I.O."/>
            <person name="Guillou S."/>
            <person name="Cros-Aarteil S."/>
            <person name="Calhoun S."/>
            <person name="Haridas S."/>
            <person name="Kuo A."/>
            <person name="Mondo S."/>
            <person name="Pangilinan J."/>
            <person name="Riley R."/>
            <person name="LaButti K."/>
            <person name="Andreopoulos B."/>
            <person name="Lipzen A."/>
            <person name="Chen C."/>
            <person name="Yan M."/>
            <person name="Daum C."/>
            <person name="Ng V."/>
            <person name="Clum A."/>
            <person name="Steindorff A."/>
            <person name="Ohm R.A."/>
            <person name="Martin F."/>
            <person name="Silar P."/>
            <person name="Natvig D.O."/>
            <person name="Lalanne C."/>
            <person name="Gautier V."/>
            <person name="Ament-Velasquez S.L."/>
            <person name="Kruys A."/>
            <person name="Hutchinson M.I."/>
            <person name="Powell A.J."/>
            <person name="Barry K."/>
            <person name="Miller A.N."/>
            <person name="Grigoriev I.V."/>
            <person name="Debuchy R."/>
            <person name="Gladieux P."/>
            <person name="Hiltunen Thoren M."/>
            <person name="Johannesson H."/>
        </authorList>
    </citation>
    <scope>NUCLEOTIDE SEQUENCE</scope>
    <source>
        <strain evidence="7">CBS 118394</strain>
    </source>
</reference>
<dbReference type="PANTHER" id="PTHR31845:SF10">
    <property type="entry name" value="ZN(II)2CYS6 TRANSCRIPTION FACTOR (EUROFUNG)"/>
    <property type="match status" value="1"/>
</dbReference>
<evidence type="ECO:0000256" key="2">
    <source>
        <dbReference type="ARBA" id="ARBA00023015"/>
    </source>
</evidence>